<dbReference type="Pfam" id="PF00501">
    <property type="entry name" value="AMP-binding"/>
    <property type="match status" value="1"/>
</dbReference>
<dbReference type="Proteomes" id="UP000827284">
    <property type="component" value="Unassembled WGS sequence"/>
</dbReference>
<dbReference type="OrthoDB" id="1700726at2759"/>
<proteinExistence type="predicted"/>
<organism evidence="4 5">
    <name type="scientific">Entomortierella parvispora</name>
    <dbReference type="NCBI Taxonomy" id="205924"/>
    <lineage>
        <taxon>Eukaryota</taxon>
        <taxon>Fungi</taxon>
        <taxon>Fungi incertae sedis</taxon>
        <taxon>Mucoromycota</taxon>
        <taxon>Mortierellomycotina</taxon>
        <taxon>Mortierellomycetes</taxon>
        <taxon>Mortierellales</taxon>
        <taxon>Mortierellaceae</taxon>
        <taxon>Entomortierella</taxon>
    </lineage>
</organism>
<dbReference type="EMBL" id="BQFW01000004">
    <property type="protein sequence ID" value="GJJ70330.1"/>
    <property type="molecule type" value="Genomic_DNA"/>
</dbReference>
<feature type="domain" description="AMP-dependent synthetase/ligase" evidence="3">
    <location>
        <begin position="77"/>
        <end position="500"/>
    </location>
</feature>
<keyword evidence="1" id="KW-0547">Nucleotide-binding</keyword>
<keyword evidence="2" id="KW-0067">ATP-binding</keyword>
<accession>A0A9P3LU58</accession>
<evidence type="ECO:0000256" key="2">
    <source>
        <dbReference type="ARBA" id="ARBA00022840"/>
    </source>
</evidence>
<dbReference type="InterPro" id="IPR000873">
    <property type="entry name" value="AMP-dep_synth/lig_dom"/>
</dbReference>
<dbReference type="GO" id="GO:0004467">
    <property type="term" value="F:long-chain fatty acid-CoA ligase activity"/>
    <property type="evidence" value="ECO:0007669"/>
    <property type="project" value="TreeGrafter"/>
</dbReference>
<dbReference type="PANTHER" id="PTHR43272:SF33">
    <property type="entry name" value="AMP-BINDING DOMAIN-CONTAINING PROTEIN-RELATED"/>
    <property type="match status" value="1"/>
</dbReference>
<dbReference type="InterPro" id="IPR020845">
    <property type="entry name" value="AMP-binding_CS"/>
</dbReference>
<evidence type="ECO:0000313" key="4">
    <source>
        <dbReference type="EMBL" id="GJJ70330.1"/>
    </source>
</evidence>
<dbReference type="PANTHER" id="PTHR43272">
    <property type="entry name" value="LONG-CHAIN-FATTY-ACID--COA LIGASE"/>
    <property type="match status" value="1"/>
</dbReference>
<dbReference type="SUPFAM" id="SSF56801">
    <property type="entry name" value="Acetyl-CoA synthetase-like"/>
    <property type="match status" value="1"/>
</dbReference>
<protein>
    <submittedName>
        <fullName evidence="4">Long-chain acyl-CoA synthetase</fullName>
    </submittedName>
</protein>
<dbReference type="Gene3D" id="3.40.50.12780">
    <property type="entry name" value="N-terminal domain of ligase-like"/>
    <property type="match status" value="1"/>
</dbReference>
<dbReference type="GO" id="GO:0016020">
    <property type="term" value="C:membrane"/>
    <property type="evidence" value="ECO:0007669"/>
    <property type="project" value="TreeGrafter"/>
</dbReference>
<gene>
    <name evidence="4" type="ORF">EMPS_02679</name>
</gene>
<dbReference type="PROSITE" id="PS00455">
    <property type="entry name" value="AMP_BINDING"/>
    <property type="match status" value="1"/>
</dbReference>
<comment type="caution">
    <text evidence="4">The sequence shown here is derived from an EMBL/GenBank/DDBJ whole genome shotgun (WGS) entry which is preliminary data.</text>
</comment>
<dbReference type="InterPro" id="IPR042099">
    <property type="entry name" value="ANL_N_sf"/>
</dbReference>
<evidence type="ECO:0000313" key="5">
    <source>
        <dbReference type="Proteomes" id="UP000827284"/>
    </source>
</evidence>
<sequence>MPTFFKINNLEKQSIEVPGTRSEGATGHYRHSAFVGGLVDHIREAPHVKTLYDLFETSASKHSELEFLGRRSYDPVTKTYGRYTWETYAQIRQRINEFGSGLMHINEVVLGSDQLDRWSLGIWSLGRPEWFVSEMSCNYYNNISVPLYDSLGPDAVEYVINHAEVRMVSCSANHIATLLQNSHKLPTLKAIVSMDSFTNPATLPGTANAAEVLRAWGAEKGIKIYDFYEVEALGRAFPRKHIPPKPDDVASLCYTSGTTGQPKGVMLTHRNFIAAVGTNREGMRLGPGDVTISYLPLAHIMGRLSETSASFSGCKIGYFKGDILTLMDDVAELKPTYFSAVPRLLNRLYARLVAATIDAPGLTGALARKGVEVKLANLEAGKGVDHPLWDRLIFNKVKMVLGGRVQVLLTGSAPIAKEVLNFLRVCFGCSVLEGYGSTEGLATATVTMADEYIPGHVGCPRAGCEIRLVDVPAMNYFSTDKPFPRGEIQIRGAMIFKGYYKDEKNTRETLDENGWLATGDIGFVDNRGCFTIIDRKKNIFKLAQGEYIAPEKIENTLTARCKLIMQIYVHGDSLESTLVAVVIPDPETFLPFANAVAGTQVTLADRAGYKRLIDDPKVNAAVMVELEKAGKAGKLRGFEFVKRVHLSTDMFSVENDMMTPTSKVRRPQVREYFSDKIQAMYEDIHRTTTVAKL</sequence>
<dbReference type="GO" id="GO:0005783">
    <property type="term" value="C:endoplasmic reticulum"/>
    <property type="evidence" value="ECO:0007669"/>
    <property type="project" value="TreeGrafter"/>
</dbReference>
<name>A0A9P3LU58_9FUNG</name>
<evidence type="ECO:0000259" key="3">
    <source>
        <dbReference type="Pfam" id="PF00501"/>
    </source>
</evidence>
<dbReference type="AlphaFoldDB" id="A0A9P3LU58"/>
<reference evidence="4" key="2">
    <citation type="journal article" date="2022" name="Microbiol. Resour. Announc.">
        <title>Whole-Genome Sequence of Entomortierella parvispora E1425, a Mucoromycotan Fungus Associated with Burkholderiaceae-Related Endosymbiotic Bacteria.</title>
        <authorList>
            <person name="Herlambang A."/>
            <person name="Guo Y."/>
            <person name="Takashima Y."/>
            <person name="Narisawa K."/>
            <person name="Ohta H."/>
            <person name="Nishizawa T."/>
        </authorList>
    </citation>
    <scope>NUCLEOTIDE SEQUENCE</scope>
    <source>
        <strain evidence="4">E1425</strain>
    </source>
</reference>
<keyword evidence="5" id="KW-1185">Reference proteome</keyword>
<dbReference type="GO" id="GO:0005524">
    <property type="term" value="F:ATP binding"/>
    <property type="evidence" value="ECO:0007669"/>
    <property type="project" value="UniProtKB-KW"/>
</dbReference>
<evidence type="ECO:0000256" key="1">
    <source>
        <dbReference type="ARBA" id="ARBA00022741"/>
    </source>
</evidence>
<reference evidence="4" key="1">
    <citation type="submission" date="2021-11" db="EMBL/GenBank/DDBJ databases">
        <authorList>
            <person name="Herlambang A."/>
            <person name="Guo Y."/>
            <person name="Takashima Y."/>
            <person name="Nishizawa T."/>
        </authorList>
    </citation>
    <scope>NUCLEOTIDE SEQUENCE</scope>
    <source>
        <strain evidence="4">E1425</strain>
    </source>
</reference>